<dbReference type="PANTHER" id="PTHR11969">
    <property type="entry name" value="MAX DIMERIZATION, MAD"/>
    <property type="match status" value="1"/>
</dbReference>
<protein>
    <submittedName>
        <fullName evidence="8">Transcription factor bHLH94</fullName>
    </submittedName>
</protein>
<accession>A0A438FC73</accession>
<dbReference type="EMBL" id="QGNW01001052">
    <property type="protein sequence ID" value="RVW57563.1"/>
    <property type="molecule type" value="Genomic_DNA"/>
</dbReference>
<keyword evidence="6" id="KW-1133">Transmembrane helix</keyword>
<evidence type="ECO:0000256" key="4">
    <source>
        <dbReference type="ARBA" id="ARBA00023163"/>
    </source>
</evidence>
<name>A0A438FC73_VITVI</name>
<sequence>MIRWEVKHQKRTQRSLERGESLSYMIADCLCLCGHMDSLHCTREDTLLSLAPFLSLSLRQTFIMTKSNSNIHFPLPNNTPCGGRGELGFKRGGGVDLDLHGERAKAYDCTESLLRNQTEREIENGIRSCGVQQDRSVLAAGMSTPWEVAGAMALVSKRTRFTLKLKLRLLTLMSIISKLSTVIGSLLLFHGATSQGMGRQLSSTEACTGDGLLAGVTPQPQEPAATSVERNRRRQMNEHLAVLRSLMPASYVQRGDQASIIGGAINFVKELEQLLQPLEPKTNEATIPNRLLHCLLQLLHLPQYSTYSLTTTPLRQQRSPWREAIRHCRRGSNNGETHANIRVLSRTRPKQLFKMVVGSTPSAYHPPLNVTTVDHMVLYSFSAKTGEDDCVLSSVNEIATAVYETVGRIQGELRLPEQNPNFFL</sequence>
<keyword evidence="6" id="KW-0472">Membrane</keyword>
<dbReference type="Proteomes" id="UP000288805">
    <property type="component" value="Unassembled WGS sequence"/>
</dbReference>
<evidence type="ECO:0000313" key="8">
    <source>
        <dbReference type="EMBL" id="RVW57563.1"/>
    </source>
</evidence>
<comment type="caution">
    <text evidence="8">The sequence shown here is derived from an EMBL/GenBank/DDBJ whole genome shotgun (WGS) entry which is preliminary data.</text>
</comment>
<evidence type="ECO:0000256" key="5">
    <source>
        <dbReference type="ARBA" id="ARBA00023242"/>
    </source>
</evidence>
<dbReference type="Pfam" id="PF00010">
    <property type="entry name" value="HLH"/>
    <property type="match status" value="1"/>
</dbReference>
<comment type="subcellular location">
    <subcellularLocation>
        <location evidence="1">Nucleus</location>
    </subcellularLocation>
</comment>
<reference evidence="8 9" key="1">
    <citation type="journal article" date="2018" name="PLoS Genet.">
        <title>Population sequencing reveals clonal diversity and ancestral inbreeding in the grapevine cultivar Chardonnay.</title>
        <authorList>
            <person name="Roach M.J."/>
            <person name="Johnson D.L."/>
            <person name="Bohlmann J."/>
            <person name="van Vuuren H.J."/>
            <person name="Jones S.J."/>
            <person name="Pretorius I.S."/>
            <person name="Schmidt S.A."/>
            <person name="Borneman A.R."/>
        </authorList>
    </citation>
    <scope>NUCLEOTIDE SEQUENCE [LARGE SCALE GENOMIC DNA]</scope>
    <source>
        <strain evidence="9">cv. Chardonnay</strain>
        <tissue evidence="8">Leaf</tissue>
    </source>
</reference>
<dbReference type="PANTHER" id="PTHR11969:SF82">
    <property type="entry name" value="TRANSCRIPTION FACTOR BHLH96"/>
    <property type="match status" value="1"/>
</dbReference>
<keyword evidence="5" id="KW-0539">Nucleus</keyword>
<keyword evidence="2" id="KW-0805">Transcription regulation</keyword>
<gene>
    <name evidence="8" type="primary">BHLH94_1</name>
    <name evidence="8" type="ORF">CK203_113884</name>
</gene>
<feature type="transmembrane region" description="Helical" evidence="6">
    <location>
        <begin position="167"/>
        <end position="189"/>
    </location>
</feature>
<organism evidence="8 9">
    <name type="scientific">Vitis vinifera</name>
    <name type="common">Grape</name>
    <dbReference type="NCBI Taxonomy" id="29760"/>
    <lineage>
        <taxon>Eukaryota</taxon>
        <taxon>Viridiplantae</taxon>
        <taxon>Streptophyta</taxon>
        <taxon>Embryophyta</taxon>
        <taxon>Tracheophyta</taxon>
        <taxon>Spermatophyta</taxon>
        <taxon>Magnoliopsida</taxon>
        <taxon>eudicotyledons</taxon>
        <taxon>Gunneridae</taxon>
        <taxon>Pentapetalae</taxon>
        <taxon>rosids</taxon>
        <taxon>Vitales</taxon>
        <taxon>Vitaceae</taxon>
        <taxon>Viteae</taxon>
        <taxon>Vitis</taxon>
    </lineage>
</organism>
<dbReference type="SMART" id="SM00353">
    <property type="entry name" value="HLH"/>
    <property type="match status" value="1"/>
</dbReference>
<dbReference type="AlphaFoldDB" id="A0A438FC73"/>
<keyword evidence="6" id="KW-0812">Transmembrane</keyword>
<feature type="domain" description="BHLH" evidence="7">
    <location>
        <begin position="220"/>
        <end position="271"/>
    </location>
</feature>
<keyword evidence="3" id="KW-0238">DNA-binding</keyword>
<evidence type="ECO:0000259" key="7">
    <source>
        <dbReference type="PROSITE" id="PS50888"/>
    </source>
</evidence>
<dbReference type="GO" id="GO:0003677">
    <property type="term" value="F:DNA binding"/>
    <property type="evidence" value="ECO:0007669"/>
    <property type="project" value="UniProtKB-KW"/>
</dbReference>
<evidence type="ECO:0000256" key="6">
    <source>
        <dbReference type="SAM" id="Phobius"/>
    </source>
</evidence>
<dbReference type="Gene3D" id="4.10.280.10">
    <property type="entry name" value="Helix-loop-helix DNA-binding domain"/>
    <property type="match status" value="1"/>
</dbReference>
<evidence type="ECO:0000256" key="2">
    <source>
        <dbReference type="ARBA" id="ARBA00023015"/>
    </source>
</evidence>
<evidence type="ECO:0000256" key="1">
    <source>
        <dbReference type="ARBA" id="ARBA00004123"/>
    </source>
</evidence>
<dbReference type="InterPro" id="IPR036638">
    <property type="entry name" value="HLH_DNA-bd_sf"/>
</dbReference>
<evidence type="ECO:0000313" key="9">
    <source>
        <dbReference type="Proteomes" id="UP000288805"/>
    </source>
</evidence>
<keyword evidence="4" id="KW-0804">Transcription</keyword>
<dbReference type="PROSITE" id="PS50888">
    <property type="entry name" value="BHLH"/>
    <property type="match status" value="1"/>
</dbReference>
<dbReference type="SUPFAM" id="SSF47459">
    <property type="entry name" value="HLH, helix-loop-helix DNA-binding domain"/>
    <property type="match status" value="1"/>
</dbReference>
<evidence type="ECO:0000256" key="3">
    <source>
        <dbReference type="ARBA" id="ARBA00023125"/>
    </source>
</evidence>
<dbReference type="InterPro" id="IPR011598">
    <property type="entry name" value="bHLH_dom"/>
</dbReference>
<proteinExistence type="predicted"/>
<dbReference type="GO" id="GO:0005634">
    <property type="term" value="C:nucleus"/>
    <property type="evidence" value="ECO:0007669"/>
    <property type="project" value="UniProtKB-SubCell"/>
</dbReference>
<dbReference type="GO" id="GO:0046983">
    <property type="term" value="F:protein dimerization activity"/>
    <property type="evidence" value="ECO:0007669"/>
    <property type="project" value="InterPro"/>
</dbReference>